<evidence type="ECO:0000313" key="2">
    <source>
        <dbReference type="Proteomes" id="UP000265520"/>
    </source>
</evidence>
<name>A0A392RJB3_9FABA</name>
<evidence type="ECO:0000313" key="1">
    <source>
        <dbReference type="EMBL" id="MCI36339.1"/>
    </source>
</evidence>
<dbReference type="AlphaFoldDB" id="A0A392RJB3"/>
<organism evidence="1 2">
    <name type="scientific">Trifolium medium</name>
    <dbReference type="NCBI Taxonomy" id="97028"/>
    <lineage>
        <taxon>Eukaryota</taxon>
        <taxon>Viridiplantae</taxon>
        <taxon>Streptophyta</taxon>
        <taxon>Embryophyta</taxon>
        <taxon>Tracheophyta</taxon>
        <taxon>Spermatophyta</taxon>
        <taxon>Magnoliopsida</taxon>
        <taxon>eudicotyledons</taxon>
        <taxon>Gunneridae</taxon>
        <taxon>Pentapetalae</taxon>
        <taxon>rosids</taxon>
        <taxon>fabids</taxon>
        <taxon>Fabales</taxon>
        <taxon>Fabaceae</taxon>
        <taxon>Papilionoideae</taxon>
        <taxon>50 kb inversion clade</taxon>
        <taxon>NPAAA clade</taxon>
        <taxon>Hologalegina</taxon>
        <taxon>IRL clade</taxon>
        <taxon>Trifolieae</taxon>
        <taxon>Trifolium</taxon>
    </lineage>
</organism>
<reference evidence="1 2" key="1">
    <citation type="journal article" date="2018" name="Front. Plant Sci.">
        <title>Red Clover (Trifolium pratense) and Zigzag Clover (T. medium) - A Picture of Genomic Similarities and Differences.</title>
        <authorList>
            <person name="Dluhosova J."/>
            <person name="Istvanek J."/>
            <person name="Nedelnik J."/>
            <person name="Repkova J."/>
        </authorList>
    </citation>
    <scope>NUCLEOTIDE SEQUENCE [LARGE SCALE GENOMIC DNA]</scope>
    <source>
        <strain evidence="2">cv. 10/8</strain>
        <tissue evidence="1">Leaf</tissue>
    </source>
</reference>
<protein>
    <submittedName>
        <fullName evidence="1">Uncharacterized protein</fullName>
    </submittedName>
</protein>
<keyword evidence="2" id="KW-1185">Reference proteome</keyword>
<sequence length="34" mass="3401">GPPSLTGGVAGSNIFCCIVDVRVEYNGTAFTGPT</sequence>
<accession>A0A392RJB3</accession>
<comment type="caution">
    <text evidence="1">The sequence shown here is derived from an EMBL/GenBank/DDBJ whole genome shotgun (WGS) entry which is preliminary data.</text>
</comment>
<feature type="non-terminal residue" evidence="1">
    <location>
        <position position="1"/>
    </location>
</feature>
<proteinExistence type="predicted"/>
<dbReference type="Proteomes" id="UP000265520">
    <property type="component" value="Unassembled WGS sequence"/>
</dbReference>
<dbReference type="EMBL" id="LXQA010232855">
    <property type="protein sequence ID" value="MCI36339.1"/>
    <property type="molecule type" value="Genomic_DNA"/>
</dbReference>